<sequence length="416" mass="46336">MRVWLRRFEPHRYENARLWKLVNDHLAFVPIIFAVLANIIIWIVSLVLLHAHPRLLGPAVLAYTYGLRHALDADHISAIDNLTRRLIEEGQRPVTVGLWFSLGHSTVVVMTCLVIAVTSEALADKFDNFQAIGGIIGTSISMSFLLLIGIANCFVLYRLLKSIRIEMRRDRLRQRYARAGHQAQDGIEPTETIKTNGILFRFFSRLFRLIDRPYKMYPLGILFGLGFDTSTEIALLGIASLQGSQGTSVSLIMVFPALFTVGMLLVDTIDGAGMYLAYTSDVFRGDRVGRLYYAIVLTGMSVIVALTIGFLQMFSLILNTANPTGRFWDGVAKAGDKYDVIGGCIVGAFISIVLVSALLHWLRRTRSRRRTQPEEVTLDGLDNPPSNSLDGQVVKVKHTSLQVDVKALQSRSTAID</sequence>
<feature type="transmembrane region" description="Helical" evidence="8">
    <location>
        <begin position="129"/>
        <end position="160"/>
    </location>
</feature>
<keyword evidence="10" id="KW-1185">Reference proteome</keyword>
<evidence type="ECO:0000256" key="8">
    <source>
        <dbReference type="RuleBase" id="RU362101"/>
    </source>
</evidence>
<evidence type="ECO:0000256" key="4">
    <source>
        <dbReference type="ARBA" id="ARBA00022596"/>
    </source>
</evidence>
<dbReference type="STRING" id="1097556.R4X8P8"/>
<reference evidence="9 10" key="1">
    <citation type="journal article" date="2013" name="MBio">
        <title>Genome sequencing of the plant pathogen Taphrina deformans, the causal agent of peach leaf curl.</title>
        <authorList>
            <person name="Cisse O.H."/>
            <person name="Almeida J.M.G.C.F."/>
            <person name="Fonseca A."/>
            <person name="Kumar A.A."/>
            <person name="Salojaervi J."/>
            <person name="Overmyer K."/>
            <person name="Hauser P.M."/>
            <person name="Pagni M."/>
        </authorList>
    </citation>
    <scope>NUCLEOTIDE SEQUENCE [LARGE SCALE GENOMIC DNA]</scope>
    <source>
        <strain evidence="10">PYCC 5710 / ATCC 11124 / CBS 356.35 / IMI 108563 / JCM 9778 / NBRC 8474</strain>
    </source>
</reference>
<comment type="caution">
    <text evidence="9">The sequence shown here is derived from an EMBL/GenBank/DDBJ whole genome shotgun (WGS) entry which is preliminary data.</text>
</comment>
<keyword evidence="7 8" id="KW-0472">Membrane</keyword>
<accession>R4X8P8</accession>
<evidence type="ECO:0000256" key="3">
    <source>
        <dbReference type="ARBA" id="ARBA00022448"/>
    </source>
</evidence>
<evidence type="ECO:0000313" key="10">
    <source>
        <dbReference type="Proteomes" id="UP000013776"/>
    </source>
</evidence>
<keyword evidence="3 8" id="KW-0813">Transport</keyword>
<dbReference type="Proteomes" id="UP000013776">
    <property type="component" value="Unassembled WGS sequence"/>
</dbReference>
<feature type="transmembrane region" description="Helical" evidence="8">
    <location>
        <begin position="338"/>
        <end position="362"/>
    </location>
</feature>
<dbReference type="EMBL" id="CAHR02000066">
    <property type="protein sequence ID" value="CCG82013.1"/>
    <property type="molecule type" value="Genomic_DNA"/>
</dbReference>
<feature type="transmembrane region" description="Helical" evidence="8">
    <location>
        <begin position="27"/>
        <end position="49"/>
    </location>
</feature>
<keyword evidence="6 8" id="KW-1133">Transmembrane helix</keyword>
<proteinExistence type="inferred from homology"/>
<dbReference type="eggNOG" id="ENOG502RIYK">
    <property type="taxonomic scope" value="Eukaryota"/>
</dbReference>
<evidence type="ECO:0000256" key="6">
    <source>
        <dbReference type="ARBA" id="ARBA00022989"/>
    </source>
</evidence>
<keyword evidence="4" id="KW-0533">Nickel</keyword>
<protein>
    <recommendedName>
        <fullName evidence="8">Nickel/cobalt efflux system</fullName>
    </recommendedName>
</protein>
<comment type="subcellular location">
    <subcellularLocation>
        <location evidence="8">Cell membrane</location>
        <topology evidence="8">Multi-pass membrane protein</topology>
    </subcellularLocation>
    <subcellularLocation>
        <location evidence="1">Endomembrane system</location>
        <topology evidence="1">Multi-pass membrane protein</topology>
    </subcellularLocation>
</comment>
<feature type="transmembrane region" description="Helical" evidence="8">
    <location>
        <begin position="94"/>
        <end position="117"/>
    </location>
</feature>
<dbReference type="InterPro" id="IPR004688">
    <property type="entry name" value="Ni/Co_transpt"/>
</dbReference>
<dbReference type="VEuPathDB" id="FungiDB:TAPDE_001927"/>
<feature type="transmembrane region" description="Helical" evidence="8">
    <location>
        <begin position="290"/>
        <end position="318"/>
    </location>
</feature>
<dbReference type="OrthoDB" id="5197598at2759"/>
<evidence type="ECO:0000256" key="1">
    <source>
        <dbReference type="ARBA" id="ARBA00004127"/>
    </source>
</evidence>
<feature type="transmembrane region" description="Helical" evidence="8">
    <location>
        <begin position="216"/>
        <end position="239"/>
    </location>
</feature>
<dbReference type="GO" id="GO:0015099">
    <property type="term" value="F:nickel cation transmembrane transporter activity"/>
    <property type="evidence" value="ECO:0007669"/>
    <property type="project" value="UniProtKB-UniRule"/>
</dbReference>
<dbReference type="GO" id="GO:0005886">
    <property type="term" value="C:plasma membrane"/>
    <property type="evidence" value="ECO:0007669"/>
    <property type="project" value="UniProtKB-SubCell"/>
</dbReference>
<dbReference type="AlphaFoldDB" id="R4X8P8"/>
<comment type="similarity">
    <text evidence="2 8">Belongs to the NiCoT transporter (TC 2.A.52) family.</text>
</comment>
<dbReference type="PANTHER" id="PTHR31611:SF0">
    <property type="entry name" value="HIGH-AFFINITY NICKEL TRANSPORT PROTEIN NIC1"/>
    <property type="match status" value="1"/>
</dbReference>
<dbReference type="PANTHER" id="PTHR31611">
    <property type="entry name" value="HIGH-AFFINITY NICKEL TRANSPORT PROTEIN NIC1"/>
    <property type="match status" value="1"/>
</dbReference>
<dbReference type="InterPro" id="IPR011541">
    <property type="entry name" value="Ni/Co_transpt_high_affinity"/>
</dbReference>
<dbReference type="Pfam" id="PF03824">
    <property type="entry name" value="NicO"/>
    <property type="match status" value="1"/>
</dbReference>
<evidence type="ECO:0000256" key="7">
    <source>
        <dbReference type="ARBA" id="ARBA00023136"/>
    </source>
</evidence>
<evidence type="ECO:0000256" key="5">
    <source>
        <dbReference type="ARBA" id="ARBA00022692"/>
    </source>
</evidence>
<dbReference type="GO" id="GO:0012505">
    <property type="term" value="C:endomembrane system"/>
    <property type="evidence" value="ECO:0007669"/>
    <property type="project" value="UniProtKB-SubCell"/>
</dbReference>
<gene>
    <name evidence="9" type="ORF">TAPDE_001927</name>
</gene>
<organism evidence="9 10">
    <name type="scientific">Taphrina deformans (strain PYCC 5710 / ATCC 11124 / CBS 356.35 / IMI 108563 / JCM 9778 / NBRC 8474)</name>
    <name type="common">Peach leaf curl fungus</name>
    <name type="synonym">Lalaria deformans</name>
    <dbReference type="NCBI Taxonomy" id="1097556"/>
    <lineage>
        <taxon>Eukaryota</taxon>
        <taxon>Fungi</taxon>
        <taxon>Dikarya</taxon>
        <taxon>Ascomycota</taxon>
        <taxon>Taphrinomycotina</taxon>
        <taxon>Taphrinomycetes</taxon>
        <taxon>Taphrinales</taxon>
        <taxon>Taphrinaceae</taxon>
        <taxon>Taphrina</taxon>
    </lineage>
</organism>
<name>R4X8P8_TAPDE</name>
<feature type="transmembrane region" description="Helical" evidence="8">
    <location>
        <begin position="251"/>
        <end position="278"/>
    </location>
</feature>
<evidence type="ECO:0000313" key="9">
    <source>
        <dbReference type="EMBL" id="CCG82013.1"/>
    </source>
</evidence>
<evidence type="ECO:0000256" key="2">
    <source>
        <dbReference type="ARBA" id="ARBA00010892"/>
    </source>
</evidence>
<keyword evidence="5 8" id="KW-0812">Transmembrane</keyword>